<keyword evidence="6 8" id="KW-1133">Transmembrane helix</keyword>
<dbReference type="GO" id="GO:0005886">
    <property type="term" value="C:plasma membrane"/>
    <property type="evidence" value="ECO:0007669"/>
    <property type="project" value="UniProtKB-SubCell"/>
</dbReference>
<dbReference type="RefSeq" id="WP_079489385.1">
    <property type="nucleotide sequence ID" value="NZ_FUZT01000001.1"/>
</dbReference>
<sequence length="457" mass="48408">MIGLLLATIITVFVARLILKKYKPQPVLILGGIILMLLTIILGSGTILPKDTSTGFVLFDIFEFIKNTFSNRAANLGLIIMAVAGFAKYMDHIGASKALVKLTTKPFRKLNSPYLVLSLGYIIGQILNVFIPSASGLGVLLMITMYPILVSIGVSPLAATAMIGTSACLDLGPASGNSNLAAKTGGIDVSIYFAKHQLPVSIAVIITIAVLHFLVQRWFDKRDGYDPSKLSSAEIAATKEIEENNVPLIYALLPILPLILILTFSKLIISSIKMNVITAMLICIFISLIFEFIRLKDAKSVFASIEIFFDGMGAQFATVVTLIVAGETFAHGLKSIGAIDKIINLAQEAGFGAVLMVIVMTAIIAVSAVVMGSGNAPFFAFAALVPDVASKMGISAISMLLPMQFASGIARSVSPITAVIVAVSGISNVSPVDVIKRTAIPMAGALIVTVIVNFILF</sequence>
<dbReference type="NCBIfam" id="TIGR00771">
    <property type="entry name" value="DcuC"/>
    <property type="match status" value="1"/>
</dbReference>
<keyword evidence="4" id="KW-1003">Cell membrane</keyword>
<dbReference type="OrthoDB" id="1674075at2"/>
<comment type="subcellular location">
    <subcellularLocation>
        <location evidence="1">Cell membrane</location>
        <topology evidence="1">Multi-pass membrane protein</topology>
    </subcellularLocation>
</comment>
<keyword evidence="3" id="KW-0813">Transport</keyword>
<protein>
    <submittedName>
        <fullName evidence="9">C4-dicarboxylate transporter, DcuC family</fullName>
    </submittedName>
</protein>
<dbReference type="NCBIfam" id="NF037994">
    <property type="entry name" value="DcuC_1"/>
    <property type="match status" value="1"/>
</dbReference>
<evidence type="ECO:0000256" key="3">
    <source>
        <dbReference type="ARBA" id="ARBA00022448"/>
    </source>
</evidence>
<keyword evidence="7 8" id="KW-0472">Membrane</keyword>
<keyword evidence="5 8" id="KW-0812">Transmembrane</keyword>
<evidence type="ECO:0000256" key="4">
    <source>
        <dbReference type="ARBA" id="ARBA00022475"/>
    </source>
</evidence>
<proteinExistence type="inferred from homology"/>
<evidence type="ECO:0000256" key="5">
    <source>
        <dbReference type="ARBA" id="ARBA00022692"/>
    </source>
</evidence>
<dbReference type="AlphaFoldDB" id="A0A1T5ITQ9"/>
<dbReference type="PANTHER" id="PTHR42002">
    <property type="entry name" value="ANAEROBIC C4-DICARBOXYLATE TRANSPORTER DCUC-RELATED"/>
    <property type="match status" value="1"/>
</dbReference>
<feature type="transmembrane region" description="Helical" evidence="8">
    <location>
        <begin position="276"/>
        <end position="295"/>
    </location>
</feature>
<feature type="transmembrane region" description="Helical" evidence="8">
    <location>
        <begin position="137"/>
        <end position="159"/>
    </location>
</feature>
<comment type="similarity">
    <text evidence="2">Belongs to the DcuC/DcuD transporter (TC 2.A.61) family.</text>
</comment>
<evidence type="ECO:0000313" key="9">
    <source>
        <dbReference type="EMBL" id="SKC42368.1"/>
    </source>
</evidence>
<name>A0A1T5ITQ9_9FIRM</name>
<feature type="transmembrane region" description="Helical" evidence="8">
    <location>
        <begin position="438"/>
        <end position="456"/>
    </location>
</feature>
<feature type="transmembrane region" description="Helical" evidence="8">
    <location>
        <begin position="413"/>
        <end position="432"/>
    </location>
</feature>
<evidence type="ECO:0000256" key="8">
    <source>
        <dbReference type="SAM" id="Phobius"/>
    </source>
</evidence>
<evidence type="ECO:0000256" key="7">
    <source>
        <dbReference type="ARBA" id="ARBA00023136"/>
    </source>
</evidence>
<feature type="transmembrane region" description="Helical" evidence="8">
    <location>
        <begin position="351"/>
        <end position="372"/>
    </location>
</feature>
<accession>A0A1T5ITQ9</accession>
<feature type="transmembrane region" description="Helical" evidence="8">
    <location>
        <begin position="307"/>
        <end position="330"/>
    </location>
</feature>
<keyword evidence="10" id="KW-1185">Reference proteome</keyword>
<feature type="transmembrane region" description="Helical" evidence="8">
    <location>
        <begin position="378"/>
        <end position="401"/>
    </location>
</feature>
<gene>
    <name evidence="9" type="ORF">SAMN02194393_00724</name>
</gene>
<evidence type="ECO:0000256" key="1">
    <source>
        <dbReference type="ARBA" id="ARBA00004651"/>
    </source>
</evidence>
<evidence type="ECO:0000256" key="2">
    <source>
        <dbReference type="ARBA" id="ARBA00005275"/>
    </source>
</evidence>
<feature type="transmembrane region" description="Helical" evidence="8">
    <location>
        <begin position="200"/>
        <end position="219"/>
    </location>
</feature>
<feature type="transmembrane region" description="Helical" evidence="8">
    <location>
        <begin position="27"/>
        <end position="48"/>
    </location>
</feature>
<organism evidence="9 10">
    <name type="scientific">Maledivibacter halophilus</name>
    <dbReference type="NCBI Taxonomy" id="36842"/>
    <lineage>
        <taxon>Bacteria</taxon>
        <taxon>Bacillati</taxon>
        <taxon>Bacillota</taxon>
        <taxon>Clostridia</taxon>
        <taxon>Peptostreptococcales</taxon>
        <taxon>Caminicellaceae</taxon>
        <taxon>Maledivibacter</taxon>
    </lineage>
</organism>
<dbReference type="Pfam" id="PF03606">
    <property type="entry name" value="DcuC"/>
    <property type="match status" value="1"/>
</dbReference>
<dbReference type="InterPro" id="IPR018385">
    <property type="entry name" value="C4_dicarb_anaerob_car-like"/>
</dbReference>
<dbReference type="Proteomes" id="UP000190285">
    <property type="component" value="Unassembled WGS sequence"/>
</dbReference>
<reference evidence="9 10" key="1">
    <citation type="submission" date="2017-02" db="EMBL/GenBank/DDBJ databases">
        <authorList>
            <person name="Peterson S.W."/>
        </authorList>
    </citation>
    <scope>NUCLEOTIDE SEQUENCE [LARGE SCALE GENOMIC DNA]</scope>
    <source>
        <strain evidence="9 10">M1</strain>
    </source>
</reference>
<evidence type="ECO:0000256" key="6">
    <source>
        <dbReference type="ARBA" id="ARBA00022989"/>
    </source>
</evidence>
<dbReference type="GO" id="GO:0015556">
    <property type="term" value="F:C4-dicarboxylate transmembrane transporter activity"/>
    <property type="evidence" value="ECO:0007669"/>
    <property type="project" value="InterPro"/>
</dbReference>
<dbReference type="InterPro" id="IPR004669">
    <property type="entry name" value="C4_dicarb_anaerob_car"/>
</dbReference>
<feature type="transmembrane region" description="Helical" evidence="8">
    <location>
        <begin position="248"/>
        <end position="269"/>
    </location>
</feature>
<dbReference type="EMBL" id="FUZT01000001">
    <property type="protein sequence ID" value="SKC42368.1"/>
    <property type="molecule type" value="Genomic_DNA"/>
</dbReference>
<evidence type="ECO:0000313" key="10">
    <source>
        <dbReference type="Proteomes" id="UP000190285"/>
    </source>
</evidence>
<feature type="transmembrane region" description="Helical" evidence="8">
    <location>
        <begin position="114"/>
        <end position="131"/>
    </location>
</feature>
<dbReference type="STRING" id="36842.SAMN02194393_00724"/>
<dbReference type="PANTHER" id="PTHR42002:SF2">
    <property type="entry name" value="ANAEROBIC C4-DICARBOXYLATE TRANSPORTER DCUC-RELATED"/>
    <property type="match status" value="1"/>
</dbReference>